<name>A0A2M8KTX8_9BACT</name>
<protein>
    <submittedName>
        <fullName evidence="2">Glycosyltransferase family 2 protein</fullName>
    </submittedName>
</protein>
<dbReference type="GO" id="GO:0016740">
    <property type="term" value="F:transferase activity"/>
    <property type="evidence" value="ECO:0007669"/>
    <property type="project" value="UniProtKB-KW"/>
</dbReference>
<feature type="domain" description="Glycosyltransferase 2-like" evidence="1">
    <location>
        <begin position="5"/>
        <end position="134"/>
    </location>
</feature>
<comment type="caution">
    <text evidence="2">The sequence shown here is derived from an EMBL/GenBank/DDBJ whole genome shotgun (WGS) entry which is preliminary data.</text>
</comment>
<organism evidence="2 3">
    <name type="scientific">Candidatus Roizmanbacteria bacterium CG10_big_fil_rev_8_21_14_0_10_45_7</name>
    <dbReference type="NCBI Taxonomy" id="1974854"/>
    <lineage>
        <taxon>Bacteria</taxon>
        <taxon>Candidatus Roizmaniibacteriota</taxon>
    </lineage>
</organism>
<evidence type="ECO:0000313" key="3">
    <source>
        <dbReference type="Proteomes" id="UP000231569"/>
    </source>
</evidence>
<gene>
    <name evidence="2" type="ORF">COU89_03660</name>
</gene>
<feature type="non-terminal residue" evidence="2">
    <location>
        <position position="243"/>
    </location>
</feature>
<dbReference type="Pfam" id="PF00535">
    <property type="entry name" value="Glycos_transf_2"/>
    <property type="match status" value="1"/>
</dbReference>
<dbReference type="AlphaFoldDB" id="A0A2M8KTX8"/>
<evidence type="ECO:0000313" key="2">
    <source>
        <dbReference type="EMBL" id="PJE63377.1"/>
    </source>
</evidence>
<dbReference type="Proteomes" id="UP000231569">
    <property type="component" value="Unassembled WGS sequence"/>
</dbReference>
<dbReference type="PANTHER" id="PTHR48090">
    <property type="entry name" value="UNDECAPRENYL-PHOSPHATE 4-DEOXY-4-FORMAMIDO-L-ARABINOSE TRANSFERASE-RELATED"/>
    <property type="match status" value="1"/>
</dbReference>
<sequence length="243" mass="26760">MKLLVTIPAYNEAKSIIEVVSSVPRKIKGIDAVKVLVYDDGSTDHTALSAEKAGADYVYAHKRNRGLARTFKDALDKALELGADLIVNTDADNQYDQAEIPKLIAPILSGTADLVIGDRQVATLNHMPTSKKYGNMLGSAFIRWFTGMKVRDASSGFRAHTRECAQHLSIVSEHTYTHETLIDAFFKGMVILDVPVTFRKRTSGQSRLIARGIMNHIVKSVATIIRTVLLYRALYVLSVIGSI</sequence>
<dbReference type="SUPFAM" id="SSF53448">
    <property type="entry name" value="Nucleotide-diphospho-sugar transferases"/>
    <property type="match status" value="1"/>
</dbReference>
<keyword evidence="2" id="KW-0808">Transferase</keyword>
<evidence type="ECO:0000259" key="1">
    <source>
        <dbReference type="Pfam" id="PF00535"/>
    </source>
</evidence>
<reference evidence="3" key="1">
    <citation type="submission" date="2017-09" db="EMBL/GenBank/DDBJ databases">
        <title>Depth-based differentiation of microbial function through sediment-hosted aquifers and enrichment of novel symbionts in the deep terrestrial subsurface.</title>
        <authorList>
            <person name="Probst A.J."/>
            <person name="Ladd B."/>
            <person name="Jarett J.K."/>
            <person name="Geller-Mcgrath D.E."/>
            <person name="Sieber C.M.K."/>
            <person name="Emerson J.B."/>
            <person name="Anantharaman K."/>
            <person name="Thomas B.C."/>
            <person name="Malmstrom R."/>
            <person name="Stieglmeier M."/>
            <person name="Klingl A."/>
            <person name="Woyke T."/>
            <person name="Ryan C.M."/>
            <person name="Banfield J.F."/>
        </authorList>
    </citation>
    <scope>NUCLEOTIDE SEQUENCE [LARGE SCALE GENOMIC DNA]</scope>
</reference>
<dbReference type="InterPro" id="IPR001173">
    <property type="entry name" value="Glyco_trans_2-like"/>
</dbReference>
<dbReference type="EMBL" id="PFEE01000077">
    <property type="protein sequence ID" value="PJE63377.1"/>
    <property type="molecule type" value="Genomic_DNA"/>
</dbReference>
<dbReference type="PANTHER" id="PTHR48090:SF7">
    <property type="entry name" value="RFBJ PROTEIN"/>
    <property type="match status" value="1"/>
</dbReference>
<accession>A0A2M8KTX8</accession>
<proteinExistence type="predicted"/>
<dbReference type="InterPro" id="IPR050256">
    <property type="entry name" value="Glycosyltransferase_2"/>
</dbReference>
<dbReference type="InterPro" id="IPR029044">
    <property type="entry name" value="Nucleotide-diphossugar_trans"/>
</dbReference>
<dbReference type="Gene3D" id="3.90.550.10">
    <property type="entry name" value="Spore Coat Polysaccharide Biosynthesis Protein SpsA, Chain A"/>
    <property type="match status" value="1"/>
</dbReference>
<dbReference type="CDD" id="cd04179">
    <property type="entry name" value="DPM_DPG-synthase_like"/>
    <property type="match status" value="1"/>
</dbReference>